<name>A0A395U0H3_VIBCL</name>
<dbReference type="EMBL" id="MCBA01000067">
    <property type="protein sequence ID" value="RGP89868.1"/>
    <property type="molecule type" value="Genomic_DNA"/>
</dbReference>
<dbReference type="Pfam" id="PF05309">
    <property type="entry name" value="TraE"/>
    <property type="match status" value="1"/>
</dbReference>
<dbReference type="InterPro" id="IPR007973">
    <property type="entry name" value="Pilus_assembly_TraE"/>
</dbReference>
<dbReference type="RefSeq" id="WP_114729325.1">
    <property type="nucleotide sequence ID" value="NZ_JACYSR010000012.1"/>
</dbReference>
<proteinExistence type="predicted"/>
<comment type="caution">
    <text evidence="1">The sequence shown here is derived from an EMBL/GenBank/DDBJ whole genome shotgun (WGS) entry which is preliminary data.</text>
</comment>
<gene>
    <name evidence="1" type="ORF">BC353_09920</name>
</gene>
<organism evidence="1 2">
    <name type="scientific">Vibrio cholerae</name>
    <dbReference type="NCBI Taxonomy" id="666"/>
    <lineage>
        <taxon>Bacteria</taxon>
        <taxon>Pseudomonadati</taxon>
        <taxon>Pseudomonadota</taxon>
        <taxon>Gammaproteobacteria</taxon>
        <taxon>Vibrionales</taxon>
        <taxon>Vibrionaceae</taxon>
        <taxon>Vibrio</taxon>
    </lineage>
</organism>
<dbReference type="Proteomes" id="UP000266701">
    <property type="component" value="Unassembled WGS sequence"/>
</dbReference>
<sequence>MGITKLFQLGRKKTADEDFESEVAANQLPHDDDHLAIEKKNAKDIQVIKMVCFLTLFLVFTNYRTLKDVNENHRTVVQFGANQAEYWVSGTDVGTDYARTMAVYLMSMWGNVTSASAKSQFAEILKYAHPYYLSSLQTRLNERRKLLEKYKTLALYARLTPDDIMTKNRLTEHPYSMIKGAVYRVTYKIQQRRMLASDAAPEKAVEMTFDFTVENGTAYLLDIFESKAGKL</sequence>
<protein>
    <submittedName>
        <fullName evidence="1">Uncharacterized protein</fullName>
    </submittedName>
</protein>
<evidence type="ECO:0000313" key="1">
    <source>
        <dbReference type="EMBL" id="RGP89868.1"/>
    </source>
</evidence>
<dbReference type="AlphaFoldDB" id="A0A395U0H3"/>
<accession>A0A395U0H3</accession>
<evidence type="ECO:0000313" key="2">
    <source>
        <dbReference type="Proteomes" id="UP000266701"/>
    </source>
</evidence>
<reference evidence="1 2" key="1">
    <citation type="journal article" date="2017" name="Emerg. Infect. Dis.">
        <title>Carbapenemase VCC-1-Producing Vibrio cholerae in Coastal Waters of Germany.</title>
        <authorList>
            <person name="Hammerl J.A."/>
            <person name="Jackel C."/>
            <person name="Bortolaia V."/>
            <person name="Schwartz K."/>
            <person name="Bier N."/>
            <person name="Hendriksen R.S."/>
            <person name="Guerra B."/>
            <person name="Strauch E."/>
        </authorList>
    </citation>
    <scope>NUCLEOTIDE SEQUENCE [LARGE SCALE GENOMIC DNA]</scope>
    <source>
        <strain evidence="1 2">VN-2825</strain>
    </source>
</reference>